<evidence type="ECO:0000313" key="11">
    <source>
        <dbReference type="EMBL" id="NIA69751.1"/>
    </source>
</evidence>
<keyword evidence="6 9" id="KW-1133">Transmembrane helix</keyword>
<evidence type="ECO:0000256" key="8">
    <source>
        <dbReference type="ARBA" id="ARBA00038436"/>
    </source>
</evidence>
<dbReference type="PANTHER" id="PTHR35011">
    <property type="entry name" value="2,3-DIKETO-L-GULONATE TRAP TRANSPORTER SMALL PERMEASE PROTEIN YIAM"/>
    <property type="match status" value="1"/>
</dbReference>
<dbReference type="GO" id="GO:0022857">
    <property type="term" value="F:transmembrane transporter activity"/>
    <property type="evidence" value="ECO:0007669"/>
    <property type="project" value="UniProtKB-UniRule"/>
</dbReference>
<evidence type="ECO:0000256" key="6">
    <source>
        <dbReference type="ARBA" id="ARBA00022989"/>
    </source>
</evidence>
<feature type="transmembrane region" description="Helical" evidence="9">
    <location>
        <begin position="100"/>
        <end position="121"/>
    </location>
</feature>
<evidence type="ECO:0000256" key="1">
    <source>
        <dbReference type="ARBA" id="ARBA00004429"/>
    </source>
</evidence>
<keyword evidence="5 9" id="KW-0812">Transmembrane</keyword>
<comment type="function">
    <text evidence="9">Part of the tripartite ATP-independent periplasmic (TRAP) transport system.</text>
</comment>
<evidence type="ECO:0000313" key="12">
    <source>
        <dbReference type="Proteomes" id="UP000761264"/>
    </source>
</evidence>
<keyword evidence="2 9" id="KW-0813">Transport</keyword>
<dbReference type="GO" id="GO:0015740">
    <property type="term" value="P:C4-dicarboxylate transport"/>
    <property type="evidence" value="ECO:0007669"/>
    <property type="project" value="TreeGrafter"/>
</dbReference>
<evidence type="ECO:0000259" key="10">
    <source>
        <dbReference type="Pfam" id="PF04290"/>
    </source>
</evidence>
<keyword evidence="7 9" id="KW-0472">Membrane</keyword>
<evidence type="ECO:0000256" key="3">
    <source>
        <dbReference type="ARBA" id="ARBA00022475"/>
    </source>
</evidence>
<sequence>MSSMPGTPPGSNRNPAAPAALVGRWARRALGVLLIAMVLLNVANALSRYVLGQAIEGSDELLVFGMVWVVFLGAAFVTLDRRHLSFDVVSRALRPRLRGFVRVAGDLIMIVLLGFVALQSFEVVGRLAALGQRSMAAAIPTYIPHSAILVGFGLSSLVLLLALLRQAATLRTAPAGRDEPGQGGEGP</sequence>
<dbReference type="Pfam" id="PF04290">
    <property type="entry name" value="DctQ"/>
    <property type="match status" value="1"/>
</dbReference>
<dbReference type="Proteomes" id="UP000761264">
    <property type="component" value="Unassembled WGS sequence"/>
</dbReference>
<dbReference type="InterPro" id="IPR055348">
    <property type="entry name" value="DctQ"/>
</dbReference>
<comment type="caution">
    <text evidence="9">Lacks conserved residue(s) required for the propagation of feature annotation.</text>
</comment>
<keyword evidence="3" id="KW-1003">Cell membrane</keyword>
<dbReference type="GO" id="GO:0005886">
    <property type="term" value="C:plasma membrane"/>
    <property type="evidence" value="ECO:0007669"/>
    <property type="project" value="UniProtKB-SubCell"/>
</dbReference>
<evidence type="ECO:0000256" key="7">
    <source>
        <dbReference type="ARBA" id="ARBA00023136"/>
    </source>
</evidence>
<proteinExistence type="inferred from homology"/>
<feature type="transmembrane region" description="Helical" evidence="9">
    <location>
        <begin position="141"/>
        <end position="164"/>
    </location>
</feature>
<evidence type="ECO:0000256" key="2">
    <source>
        <dbReference type="ARBA" id="ARBA00022448"/>
    </source>
</evidence>
<feature type="domain" description="Tripartite ATP-independent periplasmic transporters DctQ component" evidence="10">
    <location>
        <begin position="37"/>
        <end position="167"/>
    </location>
</feature>
<dbReference type="AlphaFoldDB" id="A0A967KFR1"/>
<name>A0A967KFR1_9PROT</name>
<feature type="transmembrane region" description="Helical" evidence="9">
    <location>
        <begin position="61"/>
        <end position="79"/>
    </location>
</feature>
<accession>A0A967KFR1</accession>
<organism evidence="11 12">
    <name type="scientific">Pelagibius litoralis</name>
    <dbReference type="NCBI Taxonomy" id="374515"/>
    <lineage>
        <taxon>Bacteria</taxon>
        <taxon>Pseudomonadati</taxon>
        <taxon>Pseudomonadota</taxon>
        <taxon>Alphaproteobacteria</taxon>
        <taxon>Rhodospirillales</taxon>
        <taxon>Rhodovibrionaceae</taxon>
        <taxon>Pelagibius</taxon>
    </lineage>
</organism>
<protein>
    <recommendedName>
        <fullName evidence="9">TRAP transporter small permease protein</fullName>
    </recommendedName>
</protein>
<evidence type="ECO:0000256" key="5">
    <source>
        <dbReference type="ARBA" id="ARBA00022692"/>
    </source>
</evidence>
<dbReference type="InterPro" id="IPR007387">
    <property type="entry name" value="TRAP_DctQ"/>
</dbReference>
<evidence type="ECO:0000256" key="4">
    <source>
        <dbReference type="ARBA" id="ARBA00022519"/>
    </source>
</evidence>
<reference evidence="11" key="1">
    <citation type="submission" date="2020-03" db="EMBL/GenBank/DDBJ databases">
        <title>Genome of Pelagibius litoralis DSM 21314T.</title>
        <authorList>
            <person name="Wang G."/>
        </authorList>
    </citation>
    <scope>NUCLEOTIDE SEQUENCE</scope>
    <source>
        <strain evidence="11">DSM 21314</strain>
    </source>
</reference>
<comment type="similarity">
    <text evidence="8 9">Belongs to the TRAP transporter small permease family.</text>
</comment>
<comment type="subcellular location">
    <subcellularLocation>
        <location evidence="1 9">Cell inner membrane</location>
        <topology evidence="1 9">Multi-pass membrane protein</topology>
    </subcellularLocation>
</comment>
<keyword evidence="12" id="KW-1185">Reference proteome</keyword>
<evidence type="ECO:0000256" key="9">
    <source>
        <dbReference type="RuleBase" id="RU369079"/>
    </source>
</evidence>
<dbReference type="EMBL" id="JAAQPH010000010">
    <property type="protein sequence ID" value="NIA69751.1"/>
    <property type="molecule type" value="Genomic_DNA"/>
</dbReference>
<dbReference type="PANTHER" id="PTHR35011:SF10">
    <property type="entry name" value="TRAP TRANSPORTER SMALL PERMEASE PROTEIN"/>
    <property type="match status" value="1"/>
</dbReference>
<comment type="subunit">
    <text evidence="9">The complex comprises the extracytoplasmic solute receptor protein and the two transmembrane proteins.</text>
</comment>
<gene>
    <name evidence="11" type="ORF">HBA54_14200</name>
</gene>
<comment type="caution">
    <text evidence="11">The sequence shown here is derived from an EMBL/GenBank/DDBJ whole genome shotgun (WGS) entry which is preliminary data.</text>
</comment>
<keyword evidence="4 9" id="KW-0997">Cell inner membrane</keyword>